<comment type="caution">
    <text evidence="2">The sequence shown here is derived from an EMBL/GenBank/DDBJ whole genome shotgun (WGS) entry which is preliminary data.</text>
</comment>
<dbReference type="AlphaFoldDB" id="A0A259U1J8"/>
<dbReference type="GO" id="GO:0005524">
    <property type="term" value="F:ATP binding"/>
    <property type="evidence" value="ECO:0007669"/>
    <property type="project" value="InterPro"/>
</dbReference>
<dbReference type="InterPro" id="IPR015947">
    <property type="entry name" value="PUA-like_sf"/>
</dbReference>
<dbReference type="GO" id="GO:0016887">
    <property type="term" value="F:ATP hydrolysis activity"/>
    <property type="evidence" value="ECO:0007669"/>
    <property type="project" value="InterPro"/>
</dbReference>
<dbReference type="InterPro" id="IPR003593">
    <property type="entry name" value="AAA+_ATPase"/>
</dbReference>
<dbReference type="Gene3D" id="3.10.590.10">
    <property type="entry name" value="ph1033 like domains"/>
    <property type="match status" value="1"/>
</dbReference>
<dbReference type="Proteomes" id="UP000216446">
    <property type="component" value="Unassembled WGS sequence"/>
</dbReference>
<protein>
    <recommendedName>
        <fullName evidence="1">AAA+ ATPase domain-containing protein</fullName>
    </recommendedName>
</protein>
<dbReference type="Pfam" id="PF07728">
    <property type="entry name" value="AAA_5"/>
    <property type="match status" value="1"/>
</dbReference>
<evidence type="ECO:0000259" key="1">
    <source>
        <dbReference type="SMART" id="SM00382"/>
    </source>
</evidence>
<dbReference type="OrthoDB" id="9781481at2"/>
<gene>
    <name evidence="2" type="ORF">BSZ36_12960</name>
</gene>
<dbReference type="InterPro" id="IPR011704">
    <property type="entry name" value="ATPase_dyneun-rel_AAA"/>
</dbReference>
<evidence type="ECO:0000313" key="2">
    <source>
        <dbReference type="EMBL" id="OZC03816.1"/>
    </source>
</evidence>
<dbReference type="InterPro" id="IPR027417">
    <property type="entry name" value="P-loop_NTPase"/>
</dbReference>
<dbReference type="SUPFAM" id="SSF88697">
    <property type="entry name" value="PUA domain-like"/>
    <property type="match status" value="1"/>
</dbReference>
<dbReference type="RefSeq" id="WP_094549603.1">
    <property type="nucleotide sequence ID" value="NZ_MQWB01000001.1"/>
</dbReference>
<dbReference type="Gene3D" id="3.40.50.300">
    <property type="entry name" value="P-loop containing nucleotide triphosphate hydrolases"/>
    <property type="match status" value="1"/>
</dbReference>
<name>A0A259U1J8_9BACT</name>
<dbReference type="SUPFAM" id="SSF52540">
    <property type="entry name" value="P-loop containing nucleoside triphosphate hydrolases"/>
    <property type="match status" value="1"/>
</dbReference>
<keyword evidence="3" id="KW-1185">Reference proteome</keyword>
<dbReference type="EMBL" id="MQWB01000001">
    <property type="protein sequence ID" value="OZC03816.1"/>
    <property type="molecule type" value="Genomic_DNA"/>
</dbReference>
<evidence type="ECO:0000313" key="3">
    <source>
        <dbReference type="Proteomes" id="UP000216446"/>
    </source>
</evidence>
<sequence length="572" mass="62468">MQYWLWSVPPDALAAFARAETFALRMQGRKALQEVRPGDRIFAYIPGSRTLAALVEASGVAFEDSTSLVLGKHLPHRVRVRTLTVLPQEAWVPYEGFAPHLSVLDQYPDEPTLDRQFRRVAQRVLHALPAVDGKVLEFLIAARAGENPEALMQMVEAVRETRQRPRPVAKPAVAEPLAMYTSWDRAQAMEHVIAHVEARGFVYAPWQLAAFVVALRTRPFVLLAGVTGVGKTRLPLLVAEATGARADVLPVRPDWTDPSETLGYRGLDGRFQAGGVLRAARASGEDPERQHVLILDEMNLARPEHYLAEVLSRMELRTPAAAQASGGAESPPLVSESLAPEDAVWQAVRMGPNLGLVGTVNVDESAHAFSRKVLDRAFTLELDAPNLHVWTTSDISEQVPEASRWPVSAWQPLALRLSALTDIRDEQREAIGRAVQAVTEADAILSPAGLGIGYRTRDEVALFVLHAMQAPEAFRTRDGESVDPLDLALLMKVLPRIEGAGAAARSAVLLLLAWASGESEQDRERSAVVQVEAWESEGRPAVLPSARFPRTAARLARIAEGVLADGVASFWA</sequence>
<dbReference type="SMART" id="SM00382">
    <property type="entry name" value="AAA"/>
    <property type="match status" value="1"/>
</dbReference>
<proteinExistence type="predicted"/>
<feature type="domain" description="AAA+ ATPase" evidence="1">
    <location>
        <begin position="217"/>
        <end position="388"/>
    </location>
</feature>
<accession>A0A259U1J8</accession>
<dbReference type="InParanoid" id="A0A259U1J8"/>
<reference evidence="2 3" key="1">
    <citation type="submission" date="2016-11" db="EMBL/GenBank/DDBJ databases">
        <title>Study of marine rhodopsin-containing bacteria.</title>
        <authorList>
            <person name="Yoshizawa S."/>
            <person name="Kumagai Y."/>
            <person name="Kogure K."/>
        </authorList>
    </citation>
    <scope>NUCLEOTIDE SEQUENCE [LARGE SCALE GENOMIC DNA]</scope>
    <source>
        <strain evidence="2 3">SG-29</strain>
    </source>
</reference>
<organism evidence="2 3">
    <name type="scientific">Rubricoccus marinus</name>
    <dbReference type="NCBI Taxonomy" id="716817"/>
    <lineage>
        <taxon>Bacteria</taxon>
        <taxon>Pseudomonadati</taxon>
        <taxon>Rhodothermota</taxon>
        <taxon>Rhodothermia</taxon>
        <taxon>Rhodothermales</taxon>
        <taxon>Rubricoccaceae</taxon>
        <taxon>Rubricoccus</taxon>
    </lineage>
</organism>